<gene>
    <name evidence="3" type="ORF">HKI87_13g74410</name>
</gene>
<accession>A0AAX4PHU2</accession>
<reference evidence="3 4" key="1">
    <citation type="submission" date="2024-03" db="EMBL/GenBank/DDBJ databases">
        <title>Complete genome sequence of the green alga Chloropicon roscoffensis RCC1871.</title>
        <authorList>
            <person name="Lemieux C."/>
            <person name="Pombert J.-F."/>
            <person name="Otis C."/>
            <person name="Turmel M."/>
        </authorList>
    </citation>
    <scope>NUCLEOTIDE SEQUENCE [LARGE SCALE GENOMIC DNA]</scope>
    <source>
        <strain evidence="3 4">RCC1871</strain>
    </source>
</reference>
<dbReference type="EMBL" id="CP151513">
    <property type="protein sequence ID" value="WZN65879.1"/>
    <property type="molecule type" value="Genomic_DNA"/>
</dbReference>
<feature type="domain" description="ShKT" evidence="2">
    <location>
        <begin position="303"/>
        <end position="337"/>
    </location>
</feature>
<dbReference type="Proteomes" id="UP001472866">
    <property type="component" value="Chromosome 13"/>
</dbReference>
<organism evidence="3 4">
    <name type="scientific">Chloropicon roscoffensis</name>
    <dbReference type="NCBI Taxonomy" id="1461544"/>
    <lineage>
        <taxon>Eukaryota</taxon>
        <taxon>Viridiplantae</taxon>
        <taxon>Chlorophyta</taxon>
        <taxon>Chloropicophyceae</taxon>
        <taxon>Chloropicales</taxon>
        <taxon>Chloropicaceae</taxon>
        <taxon>Chloropicon</taxon>
    </lineage>
</organism>
<protein>
    <recommendedName>
        <fullName evidence="2">ShKT domain-containing protein</fullName>
    </recommendedName>
</protein>
<sequence length="337" mass="37019">MILALLLACAMVAGCAADKRRSREGEPFPNWMGEVDLGLGEGGSGAVRTDEEAAPAVVAVNPEDVKGPSGSITKRLVAWKPRLFHLTGIISPEEAAYAVDLAKRNLDSFDVVPKQYKPKGIVTKWDVSVFQDLILYNVARRVSTITMLPIENFADLEIYRFGDADSFLDLHTDILPGVLREDPGLLQRDPKRMGDPGQRVVRVLVNIDPDGGQGLVFPRAQKMHEGQLAFSMGEASNNCKGAVGMSLLPTQSALLHTMDTKGDVEKYVGDYRTCTREEQDASFHSKTGWLLVFSVNAYSHEKCKDLDDSCESWANSGECEKNPGFMWDKCKQSCGKC</sequence>
<dbReference type="AlphaFoldDB" id="A0AAX4PHU2"/>
<evidence type="ECO:0000313" key="3">
    <source>
        <dbReference type="EMBL" id="WZN65879.1"/>
    </source>
</evidence>
<evidence type="ECO:0000256" key="1">
    <source>
        <dbReference type="SAM" id="SignalP"/>
    </source>
</evidence>
<proteinExistence type="predicted"/>
<feature type="chain" id="PRO_5043949013" description="ShKT domain-containing protein" evidence="1">
    <location>
        <begin position="18"/>
        <end position="337"/>
    </location>
</feature>
<name>A0AAX4PHU2_9CHLO</name>
<keyword evidence="1" id="KW-0732">Signal</keyword>
<dbReference type="Pfam" id="PF01549">
    <property type="entry name" value="ShK"/>
    <property type="match status" value="1"/>
</dbReference>
<evidence type="ECO:0000313" key="4">
    <source>
        <dbReference type="Proteomes" id="UP001472866"/>
    </source>
</evidence>
<dbReference type="InterPro" id="IPR003582">
    <property type="entry name" value="ShKT_dom"/>
</dbReference>
<dbReference type="PROSITE" id="PS51670">
    <property type="entry name" value="SHKT"/>
    <property type="match status" value="1"/>
</dbReference>
<keyword evidence="4" id="KW-1185">Reference proteome</keyword>
<evidence type="ECO:0000259" key="2">
    <source>
        <dbReference type="PROSITE" id="PS51670"/>
    </source>
</evidence>
<dbReference type="Gene3D" id="2.60.120.620">
    <property type="entry name" value="q2cbj1_9rhob like domain"/>
    <property type="match status" value="1"/>
</dbReference>
<feature type="signal peptide" evidence="1">
    <location>
        <begin position="1"/>
        <end position="17"/>
    </location>
</feature>